<evidence type="ECO:0000256" key="16">
    <source>
        <dbReference type="ARBA" id="ARBA00049209"/>
    </source>
</evidence>
<dbReference type="AlphaFoldDB" id="A0A1I3DFS0"/>
<feature type="binding site" evidence="18">
    <location>
        <begin position="129"/>
        <end position="135"/>
    </location>
    <ligand>
        <name>(6S)-NADPHX</name>
        <dbReference type="ChEBI" id="CHEBI:64076"/>
    </ligand>
</feature>
<dbReference type="SUPFAM" id="SSF53613">
    <property type="entry name" value="Ribokinase-like"/>
    <property type="match status" value="1"/>
</dbReference>
<dbReference type="GO" id="GO:0046496">
    <property type="term" value="P:nicotinamide nucleotide metabolic process"/>
    <property type="evidence" value="ECO:0007669"/>
    <property type="project" value="UniProtKB-UniRule"/>
</dbReference>
<evidence type="ECO:0000256" key="12">
    <source>
        <dbReference type="ARBA" id="ARBA00023239"/>
    </source>
</evidence>
<evidence type="ECO:0000256" key="18">
    <source>
        <dbReference type="HAMAP-Rule" id="MF_01966"/>
    </source>
</evidence>
<comment type="cofactor">
    <cofactor evidence="17">
        <name>Mg(2+)</name>
        <dbReference type="ChEBI" id="CHEBI:18420"/>
    </cofactor>
</comment>
<name>A0A1I3DFS0_9FLAO</name>
<evidence type="ECO:0000256" key="14">
    <source>
        <dbReference type="ARBA" id="ARBA00025153"/>
    </source>
</evidence>
<feature type="binding site" evidence="18">
    <location>
        <position position="58"/>
    </location>
    <ligand>
        <name>K(+)</name>
        <dbReference type="ChEBI" id="CHEBI:29103"/>
    </ligand>
</feature>
<dbReference type="STRING" id="1125876.SAMN05443292_0437"/>
<dbReference type="InterPro" id="IPR004443">
    <property type="entry name" value="YjeF_N_dom"/>
</dbReference>
<evidence type="ECO:0000256" key="6">
    <source>
        <dbReference type="ARBA" id="ARBA00022741"/>
    </source>
</evidence>
<dbReference type="HAMAP" id="MF_01966">
    <property type="entry name" value="NADHX_epimerase"/>
    <property type="match status" value="1"/>
</dbReference>
<keyword evidence="9 18" id="KW-0630">Potassium</keyword>
<feature type="binding site" evidence="17">
    <location>
        <begin position="408"/>
        <end position="412"/>
    </location>
    <ligand>
        <name>AMP</name>
        <dbReference type="ChEBI" id="CHEBI:456215"/>
    </ligand>
</feature>
<comment type="similarity">
    <text evidence="17">Belongs to the NnrD/CARKD family.</text>
</comment>
<dbReference type="Pfam" id="PF01256">
    <property type="entry name" value="Carb_kinase"/>
    <property type="match status" value="1"/>
</dbReference>
<comment type="catalytic activity">
    <reaction evidence="1 18 19">
        <text>(6R)-NADHX = (6S)-NADHX</text>
        <dbReference type="Rhea" id="RHEA:32215"/>
        <dbReference type="ChEBI" id="CHEBI:64074"/>
        <dbReference type="ChEBI" id="CHEBI:64075"/>
        <dbReference type="EC" id="5.1.99.6"/>
    </reaction>
</comment>
<protein>
    <recommendedName>
        <fullName evidence="19">Bifunctional NAD(P)H-hydrate repair enzyme</fullName>
    </recommendedName>
    <alternativeName>
        <fullName evidence="19">Nicotinamide nucleotide repair protein</fullName>
    </alternativeName>
    <domain>
        <recommendedName>
            <fullName evidence="19">ADP-dependent (S)-NAD(P)H-hydrate dehydratase</fullName>
            <ecNumber evidence="19">4.2.1.136</ecNumber>
        </recommendedName>
        <alternativeName>
            <fullName evidence="19">ADP-dependent NAD(P)HX dehydratase</fullName>
        </alternativeName>
    </domain>
    <domain>
        <recommendedName>
            <fullName evidence="19">NAD(P)H-hydrate epimerase</fullName>
            <ecNumber evidence="19">5.1.99.6</ecNumber>
        </recommendedName>
    </domain>
</protein>
<feature type="binding site" evidence="18">
    <location>
        <begin position="57"/>
        <end position="61"/>
    </location>
    <ligand>
        <name>(6S)-NADPHX</name>
        <dbReference type="ChEBI" id="CHEBI:64076"/>
    </ligand>
</feature>
<comment type="similarity">
    <text evidence="3 19">In the N-terminal section; belongs to the NnrE/AIBP family.</text>
</comment>
<keyword evidence="12 17" id="KW-0456">Lyase</keyword>
<feature type="binding site" evidence="17">
    <location>
        <position position="322"/>
    </location>
    <ligand>
        <name>(6S)-NADPHX</name>
        <dbReference type="ChEBI" id="CHEBI:64076"/>
    </ligand>
</feature>
<evidence type="ECO:0000256" key="19">
    <source>
        <dbReference type="PIRNR" id="PIRNR017184"/>
    </source>
</evidence>
<comment type="similarity">
    <text evidence="4 19">In the C-terminal section; belongs to the NnrD/CARKD family.</text>
</comment>
<evidence type="ECO:0000256" key="2">
    <source>
        <dbReference type="ARBA" id="ARBA00000909"/>
    </source>
</evidence>
<evidence type="ECO:0000256" key="5">
    <source>
        <dbReference type="ARBA" id="ARBA00022723"/>
    </source>
</evidence>
<dbReference type="InterPro" id="IPR036652">
    <property type="entry name" value="YjeF_N_dom_sf"/>
</dbReference>
<evidence type="ECO:0000256" key="9">
    <source>
        <dbReference type="ARBA" id="ARBA00022958"/>
    </source>
</evidence>
<comment type="similarity">
    <text evidence="18">Belongs to the NnrE/AIBP family.</text>
</comment>
<organism evidence="22 23">
    <name type="scientific">Halpernia frigidisoli</name>
    <dbReference type="NCBI Taxonomy" id="1125876"/>
    <lineage>
        <taxon>Bacteria</taxon>
        <taxon>Pseudomonadati</taxon>
        <taxon>Bacteroidota</taxon>
        <taxon>Flavobacteriia</taxon>
        <taxon>Flavobacteriales</taxon>
        <taxon>Weeksellaceae</taxon>
        <taxon>Chryseobacterium group</taxon>
        <taxon>Halpernia</taxon>
    </lineage>
</organism>
<keyword evidence="10 17" id="KW-0520">NAD</keyword>
<comment type="caution">
    <text evidence="18">Lacks conserved residue(s) required for the propagation of feature annotation.</text>
</comment>
<feature type="domain" description="YjeF N-terminal" evidence="21">
    <location>
        <begin position="9"/>
        <end position="216"/>
    </location>
</feature>
<evidence type="ECO:0000256" key="10">
    <source>
        <dbReference type="ARBA" id="ARBA00023027"/>
    </source>
</evidence>
<dbReference type="Pfam" id="PF03853">
    <property type="entry name" value="YjeF_N"/>
    <property type="match status" value="1"/>
</dbReference>
<dbReference type="Gene3D" id="3.40.50.10260">
    <property type="entry name" value="YjeF N-terminal domain"/>
    <property type="match status" value="1"/>
</dbReference>
<dbReference type="PANTHER" id="PTHR12592:SF0">
    <property type="entry name" value="ATP-DEPENDENT (S)-NAD(P)H-HYDRATE DEHYDRATASE"/>
    <property type="match status" value="1"/>
</dbReference>
<feature type="binding site" evidence="18">
    <location>
        <position position="125"/>
    </location>
    <ligand>
        <name>K(+)</name>
        <dbReference type="ChEBI" id="CHEBI:29103"/>
    </ligand>
</feature>
<comment type="subunit">
    <text evidence="17">Homotetramer.</text>
</comment>
<evidence type="ECO:0000256" key="15">
    <source>
        <dbReference type="ARBA" id="ARBA00048238"/>
    </source>
</evidence>
<dbReference type="Proteomes" id="UP000198931">
    <property type="component" value="Unassembled WGS sequence"/>
</dbReference>
<feature type="binding site" evidence="17">
    <location>
        <position position="261"/>
    </location>
    <ligand>
        <name>(6S)-NADPHX</name>
        <dbReference type="ChEBI" id="CHEBI:64076"/>
    </ligand>
</feature>
<keyword evidence="11 18" id="KW-0413">Isomerase</keyword>
<dbReference type="GO" id="GO:0052856">
    <property type="term" value="F:NAD(P)HX epimerase activity"/>
    <property type="evidence" value="ECO:0007669"/>
    <property type="project" value="UniProtKB-UniRule"/>
</dbReference>
<dbReference type="PROSITE" id="PS01050">
    <property type="entry name" value="YJEF_C_2"/>
    <property type="match status" value="1"/>
</dbReference>
<dbReference type="GO" id="GO:0052855">
    <property type="term" value="F:ADP-dependent NAD(P)H-hydrate dehydratase activity"/>
    <property type="evidence" value="ECO:0007669"/>
    <property type="project" value="UniProtKB-UniRule"/>
</dbReference>
<sequence length="499" mass="55295">MKLFTSEQILKIEEETIKIEKIHSLNLMERAAEALKSQIIEDYKNCEKVFIFCGNGNNGGDGFALARLLHYEFFNVKIFCDLENLNFKENAKINFNDLKKIKDISINDFSEVEKFKIDKNDLVIDALFGIGLNRKIEGKSGELVNILNEINAIKIAVDIPSGLFSDEITPDDFIIFKADKTVSFQFWKKAFLYPETGKFCGEIKILDIGLSHKIIDSEISRNFIIDDILIISIYKKRNDFSNKGNFGNSVIIAGSHGKIGAAVLATKAALRSGSGLIFTISPECGNFILQTSAPEAMFINGGENHITNIELPKNAVCGIGPGLGTDEETEKCVLNFLKNQTKPLVIDADALNIISKNKSILKSIPENSILTPHPKEFERLFGITQNSFDRTDLALKMAKELKLIIVLKDHHTQIITPQQDVFYNITGNSGMAKGGSGDVLTGILTSLLSQKYSSKNAAIFGVWLHGKAGDFAAEKSSKESLLPVDLIKKIGKVFKYIQD</sequence>
<evidence type="ECO:0000256" key="17">
    <source>
        <dbReference type="HAMAP-Rule" id="MF_01965"/>
    </source>
</evidence>
<evidence type="ECO:0000256" key="13">
    <source>
        <dbReference type="ARBA" id="ARBA00023268"/>
    </source>
</evidence>
<dbReference type="PIRSF" id="PIRSF017184">
    <property type="entry name" value="Nnr"/>
    <property type="match status" value="1"/>
</dbReference>
<gene>
    <name evidence="18" type="primary">nnrE</name>
    <name evidence="17" type="synonym">nnrD</name>
    <name evidence="22" type="ORF">SAMN05443292_0437</name>
</gene>
<dbReference type="EC" id="5.1.99.6" evidence="19"/>
<dbReference type="GO" id="GO:0110051">
    <property type="term" value="P:metabolite repair"/>
    <property type="evidence" value="ECO:0007669"/>
    <property type="project" value="TreeGrafter"/>
</dbReference>
<dbReference type="EC" id="4.2.1.136" evidence="19"/>
<accession>A0A1I3DFS0</accession>
<keyword evidence="13" id="KW-0511">Multifunctional enzyme</keyword>
<evidence type="ECO:0000256" key="8">
    <source>
        <dbReference type="ARBA" id="ARBA00022857"/>
    </source>
</evidence>
<feature type="binding site" evidence="17">
    <location>
        <position position="438"/>
    </location>
    <ligand>
        <name>(6S)-NADPHX</name>
        <dbReference type="ChEBI" id="CHEBI:64076"/>
    </ligand>
</feature>
<keyword evidence="6 17" id="KW-0547">Nucleotide-binding</keyword>
<dbReference type="PANTHER" id="PTHR12592">
    <property type="entry name" value="ATP-DEPENDENT (S)-NAD(P)H-HYDRATE DEHYDRATASE FAMILY MEMBER"/>
    <property type="match status" value="1"/>
</dbReference>
<dbReference type="Gene3D" id="3.40.1190.20">
    <property type="match status" value="1"/>
</dbReference>
<dbReference type="SUPFAM" id="SSF64153">
    <property type="entry name" value="YjeF N-terminal domain-like"/>
    <property type="match status" value="1"/>
</dbReference>
<dbReference type="HAMAP" id="MF_01965">
    <property type="entry name" value="NADHX_dehydratase"/>
    <property type="match status" value="1"/>
</dbReference>
<comment type="function">
    <text evidence="18">Catalyzes the epimerization of the S- and R-forms of NAD(P)HX, a damaged form of NAD(P)H that is a result of enzymatic or heat-dependent hydration. This is a prerequisite for the S-specific NAD(P)H-hydrate dehydratase to allow the repair of both epimers of NAD(P)HX.</text>
</comment>
<dbReference type="PROSITE" id="PS51385">
    <property type="entry name" value="YJEF_N"/>
    <property type="match status" value="1"/>
</dbReference>
<keyword evidence="23" id="KW-1185">Reference proteome</keyword>
<comment type="catalytic activity">
    <reaction evidence="16 17 19">
        <text>(6S)-NADPHX + ADP = AMP + phosphate + NADPH + H(+)</text>
        <dbReference type="Rhea" id="RHEA:32235"/>
        <dbReference type="ChEBI" id="CHEBI:15378"/>
        <dbReference type="ChEBI" id="CHEBI:43474"/>
        <dbReference type="ChEBI" id="CHEBI:57783"/>
        <dbReference type="ChEBI" id="CHEBI:64076"/>
        <dbReference type="ChEBI" id="CHEBI:456215"/>
        <dbReference type="ChEBI" id="CHEBI:456216"/>
        <dbReference type="EC" id="4.2.1.136"/>
    </reaction>
</comment>
<dbReference type="OrthoDB" id="9806925at2"/>
<comment type="catalytic activity">
    <reaction evidence="2 18 19">
        <text>(6R)-NADPHX = (6S)-NADPHX</text>
        <dbReference type="Rhea" id="RHEA:32227"/>
        <dbReference type="ChEBI" id="CHEBI:64076"/>
        <dbReference type="ChEBI" id="CHEBI:64077"/>
        <dbReference type="EC" id="5.1.99.6"/>
    </reaction>
</comment>
<dbReference type="RefSeq" id="WP_090078516.1">
    <property type="nucleotide sequence ID" value="NZ_FOQT01000001.1"/>
</dbReference>
<reference evidence="22 23" key="1">
    <citation type="submission" date="2016-10" db="EMBL/GenBank/DDBJ databases">
        <authorList>
            <person name="de Groot N.N."/>
        </authorList>
    </citation>
    <scope>NUCLEOTIDE SEQUENCE [LARGE SCALE GENOMIC DNA]</scope>
    <source>
        <strain evidence="22 23">DSM 26000</strain>
    </source>
</reference>
<dbReference type="NCBIfam" id="TIGR00197">
    <property type="entry name" value="yjeF_nterm"/>
    <property type="match status" value="1"/>
</dbReference>
<comment type="function">
    <text evidence="17">Catalyzes the dehydration of the S-form of NAD(P)HX at the expense of ADP, which is converted to AMP. Together with NAD(P)HX epimerase, which catalyzes the epimerization of the S- and R-forms, the enzyme allows the repair of both epimers of NAD(P)HX, a damaged form of NAD(P)H that is a result of enzymatic or heat-dependent hydration.</text>
</comment>
<comment type="function">
    <text evidence="14 19">Bifunctional enzyme that catalyzes the epimerization of the S- and R-forms of NAD(P)HX and the dehydration of the S-form of NAD(P)HX at the expense of ADP, which is converted to AMP. This allows the repair of both epimers of NAD(P)HX, a damaged form of NAD(P)H that is a result of enzymatic or heat-dependent hydration.</text>
</comment>
<evidence type="ECO:0000256" key="3">
    <source>
        <dbReference type="ARBA" id="ARBA00006001"/>
    </source>
</evidence>
<evidence type="ECO:0000259" key="21">
    <source>
        <dbReference type="PROSITE" id="PS51385"/>
    </source>
</evidence>
<dbReference type="InterPro" id="IPR030677">
    <property type="entry name" value="Nnr"/>
</dbReference>
<feature type="domain" description="YjeF C-terminal" evidence="20">
    <location>
        <begin position="226"/>
        <end position="497"/>
    </location>
</feature>
<dbReference type="PROSITE" id="PS51383">
    <property type="entry name" value="YJEF_C_3"/>
    <property type="match status" value="1"/>
</dbReference>
<evidence type="ECO:0000259" key="20">
    <source>
        <dbReference type="PROSITE" id="PS51383"/>
    </source>
</evidence>
<comment type="cofactor">
    <cofactor evidence="18 19">
        <name>K(+)</name>
        <dbReference type="ChEBI" id="CHEBI:29103"/>
    </cofactor>
    <text evidence="18 19">Binds 1 potassium ion per subunit.</text>
</comment>
<proteinExistence type="inferred from homology"/>
<feature type="binding site" evidence="18">
    <location>
        <position position="161"/>
    </location>
    <ligand>
        <name>K(+)</name>
        <dbReference type="ChEBI" id="CHEBI:29103"/>
    </ligand>
</feature>
<keyword evidence="5 18" id="KW-0479">Metal-binding</keyword>
<dbReference type="InterPro" id="IPR029056">
    <property type="entry name" value="Ribokinase-like"/>
</dbReference>
<evidence type="ECO:0000256" key="7">
    <source>
        <dbReference type="ARBA" id="ARBA00022840"/>
    </source>
</evidence>
<dbReference type="EMBL" id="FOQT01000001">
    <property type="protein sequence ID" value="SFH85574.1"/>
    <property type="molecule type" value="Genomic_DNA"/>
</dbReference>
<dbReference type="InterPro" id="IPR017953">
    <property type="entry name" value="Carbohydrate_kinase_pred_CS"/>
</dbReference>
<evidence type="ECO:0000256" key="1">
    <source>
        <dbReference type="ARBA" id="ARBA00000013"/>
    </source>
</evidence>
<evidence type="ECO:0000256" key="11">
    <source>
        <dbReference type="ARBA" id="ARBA00023235"/>
    </source>
</evidence>
<keyword evidence="7 17" id="KW-0067">ATP-binding</keyword>
<evidence type="ECO:0000313" key="23">
    <source>
        <dbReference type="Proteomes" id="UP000198931"/>
    </source>
</evidence>
<dbReference type="CDD" id="cd01171">
    <property type="entry name" value="YXKO-related"/>
    <property type="match status" value="1"/>
</dbReference>
<feature type="binding site" evidence="17">
    <location>
        <position position="437"/>
    </location>
    <ligand>
        <name>AMP</name>
        <dbReference type="ChEBI" id="CHEBI:456215"/>
    </ligand>
</feature>
<dbReference type="GO" id="GO:0046872">
    <property type="term" value="F:metal ion binding"/>
    <property type="evidence" value="ECO:0007669"/>
    <property type="project" value="UniProtKB-UniRule"/>
</dbReference>
<evidence type="ECO:0000256" key="4">
    <source>
        <dbReference type="ARBA" id="ARBA00009524"/>
    </source>
</evidence>
<keyword evidence="8 17" id="KW-0521">NADP</keyword>
<dbReference type="InterPro" id="IPR000631">
    <property type="entry name" value="CARKD"/>
</dbReference>
<dbReference type="NCBIfam" id="TIGR00196">
    <property type="entry name" value="yjeF_cterm"/>
    <property type="match status" value="1"/>
</dbReference>
<comment type="catalytic activity">
    <reaction evidence="15 17 19">
        <text>(6S)-NADHX + ADP = AMP + phosphate + NADH + H(+)</text>
        <dbReference type="Rhea" id="RHEA:32223"/>
        <dbReference type="ChEBI" id="CHEBI:15378"/>
        <dbReference type="ChEBI" id="CHEBI:43474"/>
        <dbReference type="ChEBI" id="CHEBI:57945"/>
        <dbReference type="ChEBI" id="CHEBI:64074"/>
        <dbReference type="ChEBI" id="CHEBI:456215"/>
        <dbReference type="ChEBI" id="CHEBI:456216"/>
        <dbReference type="EC" id="4.2.1.136"/>
    </reaction>
</comment>
<feature type="binding site" evidence="18">
    <location>
        <position position="158"/>
    </location>
    <ligand>
        <name>(6S)-NADPHX</name>
        <dbReference type="ChEBI" id="CHEBI:64076"/>
    </ligand>
</feature>
<feature type="binding site" evidence="17">
    <location>
        <position position="373"/>
    </location>
    <ligand>
        <name>(6S)-NADPHX</name>
        <dbReference type="ChEBI" id="CHEBI:64076"/>
    </ligand>
</feature>
<evidence type="ECO:0000313" key="22">
    <source>
        <dbReference type="EMBL" id="SFH85574.1"/>
    </source>
</evidence>
<dbReference type="GO" id="GO:0005524">
    <property type="term" value="F:ATP binding"/>
    <property type="evidence" value="ECO:0007669"/>
    <property type="project" value="UniProtKB-UniRule"/>
</dbReference>